<name>Q1JMH8_STRPC</name>
<evidence type="ECO:0000313" key="13">
    <source>
        <dbReference type="EMBL" id="ABF31834.1"/>
    </source>
</evidence>
<dbReference type="InterPro" id="IPR003593">
    <property type="entry name" value="AAA+_ATPase"/>
</dbReference>
<evidence type="ECO:0000256" key="2">
    <source>
        <dbReference type="ARBA" id="ARBA00011131"/>
    </source>
</evidence>
<evidence type="ECO:0000313" key="14">
    <source>
        <dbReference type="Proteomes" id="UP000002433"/>
    </source>
</evidence>
<keyword evidence="5" id="KW-0547">Nucleotide-binding</keyword>
<comment type="similarity">
    <text evidence="9">Belongs to the ABC transporter superfamily. HrtA family.</text>
</comment>
<dbReference type="PROSITE" id="PS50893">
    <property type="entry name" value="ABC_TRANSPORTER_2"/>
    <property type="match status" value="1"/>
</dbReference>
<comment type="subcellular location">
    <subcellularLocation>
        <location evidence="1">Cell membrane</location>
        <topology evidence="1">Peripheral membrane protein</topology>
    </subcellularLocation>
</comment>
<evidence type="ECO:0000256" key="5">
    <source>
        <dbReference type="ARBA" id="ARBA00022741"/>
    </source>
</evidence>
<evidence type="ECO:0000256" key="1">
    <source>
        <dbReference type="ARBA" id="ARBA00004202"/>
    </source>
</evidence>
<comment type="subunit">
    <text evidence="2">The complex is composed of two ATP-binding proteins (HrtA), two transmembrane proteins (HrtB) and a solute-binding protein.</text>
</comment>
<dbReference type="Pfam" id="PF00005">
    <property type="entry name" value="ABC_tran"/>
    <property type="match status" value="1"/>
</dbReference>
<sequence length="223" mass="24759">MMSVLTFKQVTKTFQDGHHEINALKATDFSIEAGEFVAIIGPSGSGKSTFLTIAGGLQTPSSGQLIIDGTDYTHLSEKERSRLRFKSVGFILQASNLIPFLTVQQQLELVDHLTGSKEKAKANQLFDDLGIAGLKHQLPQELSGGERQRAAIARALYHDPALILADEPTASLDTEKAYEVVKLLAKESKEKNKAIIMVTHDDRMLKYCDKVYRMQDGELRQER</sequence>
<dbReference type="GO" id="GO:0006865">
    <property type="term" value="P:amino acid transport"/>
    <property type="evidence" value="ECO:0007669"/>
    <property type="project" value="UniProtKB-KW"/>
</dbReference>
<reference evidence="13 14" key="1">
    <citation type="journal article" date="2006" name="Proc. Natl. Acad. Sci. U.S.A.">
        <title>Molecular genetic anatomy of inter- and intraserotype variation in the human bacterial pathogen group A Streptococcus.</title>
        <authorList>
            <person name="Beres S.B."/>
            <person name="Richter E.W."/>
            <person name="Nagiec M.J."/>
            <person name="Sumby P."/>
            <person name="Porcella S.F."/>
            <person name="DeLeo F.R."/>
            <person name="Musser J.M."/>
        </authorList>
    </citation>
    <scope>NUCLEOTIDE SEQUENCE [LARGE SCALE GENOMIC DNA]</scope>
    <source>
        <strain evidence="13 14">MGAS9429</strain>
    </source>
</reference>
<evidence type="ECO:0000256" key="4">
    <source>
        <dbReference type="ARBA" id="ARBA00022475"/>
    </source>
</evidence>
<dbReference type="GO" id="GO:0098796">
    <property type="term" value="C:membrane protein complex"/>
    <property type="evidence" value="ECO:0007669"/>
    <property type="project" value="UniProtKB-ARBA"/>
</dbReference>
<dbReference type="HOGENOM" id="CLU_000604_1_22_9"/>
<dbReference type="GO" id="GO:0005886">
    <property type="term" value="C:plasma membrane"/>
    <property type="evidence" value="ECO:0007669"/>
    <property type="project" value="UniProtKB-SubCell"/>
</dbReference>
<dbReference type="InterPro" id="IPR003439">
    <property type="entry name" value="ABC_transporter-like_ATP-bd"/>
</dbReference>
<keyword evidence="4" id="KW-1003">Cell membrane</keyword>
<dbReference type="InterPro" id="IPR017911">
    <property type="entry name" value="MacB-like_ATP-bd"/>
</dbReference>
<dbReference type="PROSITE" id="PS00211">
    <property type="entry name" value="ABC_TRANSPORTER_1"/>
    <property type="match status" value="1"/>
</dbReference>
<evidence type="ECO:0000256" key="10">
    <source>
        <dbReference type="ARBA" id="ARBA00024432"/>
    </source>
</evidence>
<dbReference type="InterPro" id="IPR017871">
    <property type="entry name" value="ABC_transporter-like_CS"/>
</dbReference>
<keyword evidence="6 13" id="KW-0067">ATP-binding</keyword>
<dbReference type="CDD" id="cd03255">
    <property type="entry name" value="ABC_MJ0796_LolCDE_FtsE"/>
    <property type="match status" value="1"/>
</dbReference>
<dbReference type="SMART" id="SM00382">
    <property type="entry name" value="AAA"/>
    <property type="match status" value="1"/>
</dbReference>
<dbReference type="Proteomes" id="UP000002433">
    <property type="component" value="Chromosome"/>
</dbReference>
<gene>
    <name evidence="13" type="ordered locus">MGAS9429_Spy0646</name>
</gene>
<proteinExistence type="inferred from homology"/>
<evidence type="ECO:0000256" key="11">
    <source>
        <dbReference type="ARBA" id="ARBA00024721"/>
    </source>
</evidence>
<dbReference type="SUPFAM" id="SSF52540">
    <property type="entry name" value="P-loop containing nucleoside triphosphate hydrolases"/>
    <property type="match status" value="1"/>
</dbReference>
<dbReference type="Gene3D" id="3.40.50.300">
    <property type="entry name" value="P-loop containing nucleotide triphosphate hydrolases"/>
    <property type="match status" value="1"/>
</dbReference>
<dbReference type="InterPro" id="IPR015854">
    <property type="entry name" value="ABC_transpr_LolD-like"/>
</dbReference>
<keyword evidence="7" id="KW-0029">Amino-acid transport</keyword>
<keyword evidence="8" id="KW-0472">Membrane</keyword>
<evidence type="ECO:0000256" key="8">
    <source>
        <dbReference type="ARBA" id="ARBA00023136"/>
    </source>
</evidence>
<dbReference type="GO" id="GO:0016887">
    <property type="term" value="F:ATP hydrolysis activity"/>
    <property type="evidence" value="ECO:0007669"/>
    <property type="project" value="InterPro"/>
</dbReference>
<organism evidence="13 14">
    <name type="scientific">Streptococcus pyogenes serotype M12 (strain MGAS9429)</name>
    <dbReference type="NCBI Taxonomy" id="370551"/>
    <lineage>
        <taxon>Bacteria</taxon>
        <taxon>Bacillati</taxon>
        <taxon>Bacillota</taxon>
        <taxon>Bacilli</taxon>
        <taxon>Lactobacillales</taxon>
        <taxon>Streptococcaceae</taxon>
        <taxon>Streptococcus</taxon>
    </lineage>
</organism>
<dbReference type="AlphaFoldDB" id="Q1JMH8"/>
<accession>Q1JMH8</accession>
<dbReference type="PANTHER" id="PTHR24220">
    <property type="entry name" value="IMPORT ATP-BINDING PROTEIN"/>
    <property type="match status" value="1"/>
</dbReference>
<protein>
    <recommendedName>
        <fullName evidence="10">Putative hemin import ATP-binding protein HrtA</fullName>
    </recommendedName>
</protein>
<keyword evidence="3" id="KW-0813">Transport</keyword>
<dbReference type="GO" id="GO:0005524">
    <property type="term" value="F:ATP binding"/>
    <property type="evidence" value="ECO:0007669"/>
    <property type="project" value="UniProtKB-KW"/>
</dbReference>
<evidence type="ECO:0000256" key="9">
    <source>
        <dbReference type="ARBA" id="ARBA00024359"/>
    </source>
</evidence>
<dbReference type="GO" id="GO:0022857">
    <property type="term" value="F:transmembrane transporter activity"/>
    <property type="evidence" value="ECO:0007669"/>
    <property type="project" value="TreeGrafter"/>
</dbReference>
<dbReference type="InterPro" id="IPR027417">
    <property type="entry name" value="P-loop_NTPase"/>
</dbReference>
<feature type="domain" description="ABC transporter" evidence="12">
    <location>
        <begin position="5"/>
        <end position="223"/>
    </location>
</feature>
<evidence type="ECO:0000256" key="7">
    <source>
        <dbReference type="ARBA" id="ARBA00022970"/>
    </source>
</evidence>
<comment type="function">
    <text evidence="11">Part of the ABC transporter complex hrt involved in hemin import. Responsible for energy coupling to the transport system.</text>
</comment>
<dbReference type="PANTHER" id="PTHR24220:SF666">
    <property type="entry name" value="HEMIN IMPORT ATP-BINDING PROTEIN HRTA-RELATED"/>
    <property type="match status" value="1"/>
</dbReference>
<evidence type="ECO:0000259" key="12">
    <source>
        <dbReference type="PROSITE" id="PS50893"/>
    </source>
</evidence>
<evidence type="ECO:0000256" key="6">
    <source>
        <dbReference type="ARBA" id="ARBA00022840"/>
    </source>
</evidence>
<evidence type="ECO:0000256" key="3">
    <source>
        <dbReference type="ARBA" id="ARBA00022448"/>
    </source>
</evidence>
<dbReference type="EMBL" id="CP000259">
    <property type="protein sequence ID" value="ABF31834.1"/>
    <property type="molecule type" value="Genomic_DNA"/>
</dbReference>
<dbReference type="KEGG" id="spk:MGAS9429_Spy0646"/>
<dbReference type="FunFam" id="3.40.50.300:FF:000032">
    <property type="entry name" value="Export ABC transporter ATP-binding protein"/>
    <property type="match status" value="1"/>
</dbReference>